<dbReference type="EMBL" id="JACEEZ010011781">
    <property type="protein sequence ID" value="KAG0721124.1"/>
    <property type="molecule type" value="Genomic_DNA"/>
</dbReference>
<reference evidence="3" key="1">
    <citation type="submission" date="2020-07" db="EMBL/GenBank/DDBJ databases">
        <title>The High-quality genome of the commercially important snow crab, Chionoecetes opilio.</title>
        <authorList>
            <person name="Jeong J.-H."/>
            <person name="Ryu S."/>
        </authorList>
    </citation>
    <scope>NUCLEOTIDE SEQUENCE</scope>
    <source>
        <strain evidence="3">MADBK_172401_WGS</strain>
        <tissue evidence="3">Digestive gland</tissue>
    </source>
</reference>
<feature type="chain" id="PRO_5035149316" description="C-type lectin domain-containing protein" evidence="1">
    <location>
        <begin position="16"/>
        <end position="153"/>
    </location>
</feature>
<evidence type="ECO:0000256" key="1">
    <source>
        <dbReference type="SAM" id="SignalP"/>
    </source>
</evidence>
<dbReference type="Pfam" id="PF00059">
    <property type="entry name" value="Lectin_C"/>
    <property type="match status" value="1"/>
</dbReference>
<name>A0A8J4YBI1_CHIOP</name>
<dbReference type="AlphaFoldDB" id="A0A8J4YBI1"/>
<gene>
    <name evidence="3" type="ORF">GWK47_000679</name>
</gene>
<dbReference type="SUPFAM" id="SSF56436">
    <property type="entry name" value="C-type lectin-like"/>
    <property type="match status" value="1"/>
</dbReference>
<feature type="domain" description="C-type lectin" evidence="2">
    <location>
        <begin position="28"/>
        <end position="152"/>
    </location>
</feature>
<accession>A0A8J4YBI1</accession>
<keyword evidence="1" id="KW-0732">Signal</keyword>
<dbReference type="InterPro" id="IPR001304">
    <property type="entry name" value="C-type_lectin-like"/>
</dbReference>
<dbReference type="Proteomes" id="UP000770661">
    <property type="component" value="Unassembled WGS sequence"/>
</dbReference>
<dbReference type="PROSITE" id="PS50041">
    <property type="entry name" value="C_TYPE_LECTIN_2"/>
    <property type="match status" value="1"/>
</dbReference>
<organism evidence="3 4">
    <name type="scientific">Chionoecetes opilio</name>
    <name type="common">Atlantic snow crab</name>
    <name type="synonym">Cancer opilio</name>
    <dbReference type="NCBI Taxonomy" id="41210"/>
    <lineage>
        <taxon>Eukaryota</taxon>
        <taxon>Metazoa</taxon>
        <taxon>Ecdysozoa</taxon>
        <taxon>Arthropoda</taxon>
        <taxon>Crustacea</taxon>
        <taxon>Multicrustacea</taxon>
        <taxon>Malacostraca</taxon>
        <taxon>Eumalacostraca</taxon>
        <taxon>Eucarida</taxon>
        <taxon>Decapoda</taxon>
        <taxon>Pleocyemata</taxon>
        <taxon>Brachyura</taxon>
        <taxon>Eubrachyura</taxon>
        <taxon>Majoidea</taxon>
        <taxon>Majidae</taxon>
        <taxon>Chionoecetes</taxon>
    </lineage>
</organism>
<feature type="signal peptide" evidence="1">
    <location>
        <begin position="1"/>
        <end position="15"/>
    </location>
</feature>
<evidence type="ECO:0000313" key="4">
    <source>
        <dbReference type="Proteomes" id="UP000770661"/>
    </source>
</evidence>
<dbReference type="SMART" id="SM00034">
    <property type="entry name" value="CLECT"/>
    <property type="match status" value="1"/>
</dbReference>
<keyword evidence="4" id="KW-1185">Reference proteome</keyword>
<proteinExistence type="predicted"/>
<dbReference type="InterPro" id="IPR016186">
    <property type="entry name" value="C-type_lectin-like/link_sf"/>
</dbReference>
<dbReference type="Gene3D" id="3.10.100.10">
    <property type="entry name" value="Mannose-Binding Protein A, subunit A"/>
    <property type="match status" value="1"/>
</dbReference>
<comment type="caution">
    <text evidence="3">The sequence shown here is derived from an EMBL/GenBank/DDBJ whole genome shotgun (WGS) entry which is preliminary data.</text>
</comment>
<evidence type="ECO:0000313" key="3">
    <source>
        <dbReference type="EMBL" id="KAG0721124.1"/>
    </source>
</evidence>
<dbReference type="CDD" id="cd00037">
    <property type="entry name" value="CLECT"/>
    <property type="match status" value="1"/>
</dbReference>
<sequence length="153" mass="17881">MLRLLLLTLPLAILAGDVLECRHPYINIGERCIYMDPWQVGTMAEVRAICKTHGGDLIWFDSDTDCDFYRELIETIRNNPTQVKDYWIGVTDEGHEDNWKYMKNNVAVRNGPPFWYQGYPKVSAVANCAYLRKTYYYWFSTACTNKFATLCRK</sequence>
<protein>
    <recommendedName>
        <fullName evidence="2">C-type lectin domain-containing protein</fullName>
    </recommendedName>
</protein>
<dbReference type="InterPro" id="IPR016187">
    <property type="entry name" value="CTDL_fold"/>
</dbReference>
<evidence type="ECO:0000259" key="2">
    <source>
        <dbReference type="PROSITE" id="PS50041"/>
    </source>
</evidence>
<dbReference type="OrthoDB" id="6339209at2759"/>